<reference key="2">
    <citation type="submission" date="2011-10" db="EMBL/GenBank/DDBJ databases">
        <title>The genome and transcriptome sequence of Clonorchis sinensis provide insights into the carcinogenic liver fluke.</title>
        <authorList>
            <person name="Wang X."/>
            <person name="Huang Y."/>
            <person name="Chen W."/>
            <person name="Liu H."/>
            <person name="Guo L."/>
            <person name="Chen Y."/>
            <person name="Luo F."/>
            <person name="Zhou W."/>
            <person name="Sun J."/>
            <person name="Mao Q."/>
            <person name="Liang P."/>
            <person name="Zhou C."/>
            <person name="Tian Y."/>
            <person name="Men J."/>
            <person name="Lv X."/>
            <person name="Huang L."/>
            <person name="Zhou J."/>
            <person name="Hu Y."/>
            <person name="Li R."/>
            <person name="Zhang F."/>
            <person name="Lei H."/>
            <person name="Li X."/>
            <person name="Hu X."/>
            <person name="Liang C."/>
            <person name="Xu J."/>
            <person name="Wu Z."/>
            <person name="Yu X."/>
        </authorList>
    </citation>
    <scope>NUCLEOTIDE SEQUENCE</scope>
    <source>
        <strain>Henan</strain>
    </source>
</reference>
<feature type="domain" description="ZSWIM1/3 RNaseH-like" evidence="1">
    <location>
        <begin position="194"/>
        <end position="292"/>
    </location>
</feature>
<dbReference type="PANTHER" id="PTHR31569">
    <property type="entry name" value="SWIM-TYPE DOMAIN-CONTAINING PROTEIN"/>
    <property type="match status" value="1"/>
</dbReference>
<name>G7YER3_CLOSI</name>
<dbReference type="Pfam" id="PF21056">
    <property type="entry name" value="ZSWIM1-3_RNaseH-like"/>
    <property type="match status" value="1"/>
</dbReference>
<dbReference type="AlphaFoldDB" id="G7YER3"/>
<dbReference type="PANTHER" id="PTHR31569:SF4">
    <property type="entry name" value="SWIM-TYPE DOMAIN-CONTAINING PROTEIN"/>
    <property type="match status" value="1"/>
</dbReference>
<organism evidence="2 3">
    <name type="scientific">Clonorchis sinensis</name>
    <name type="common">Chinese liver fluke</name>
    <dbReference type="NCBI Taxonomy" id="79923"/>
    <lineage>
        <taxon>Eukaryota</taxon>
        <taxon>Metazoa</taxon>
        <taxon>Spiralia</taxon>
        <taxon>Lophotrochozoa</taxon>
        <taxon>Platyhelminthes</taxon>
        <taxon>Trematoda</taxon>
        <taxon>Digenea</taxon>
        <taxon>Opisthorchiida</taxon>
        <taxon>Opisthorchiata</taxon>
        <taxon>Opisthorchiidae</taxon>
        <taxon>Clonorchis</taxon>
    </lineage>
</organism>
<dbReference type="InterPro" id="IPR048324">
    <property type="entry name" value="ZSWIM1-3_RNaseH-like"/>
</dbReference>
<accession>G7YER3</accession>
<dbReference type="Proteomes" id="UP000008909">
    <property type="component" value="Unassembled WGS sequence"/>
</dbReference>
<reference evidence="2" key="1">
    <citation type="journal article" date="2011" name="Genome Biol.">
        <title>The draft genome of the carcinogenic human liver fluke Clonorchis sinensis.</title>
        <authorList>
            <person name="Wang X."/>
            <person name="Chen W."/>
            <person name="Huang Y."/>
            <person name="Sun J."/>
            <person name="Men J."/>
            <person name="Liu H."/>
            <person name="Luo F."/>
            <person name="Guo L."/>
            <person name="Lv X."/>
            <person name="Deng C."/>
            <person name="Zhou C."/>
            <person name="Fan Y."/>
            <person name="Li X."/>
            <person name="Huang L."/>
            <person name="Hu Y."/>
            <person name="Liang C."/>
            <person name="Hu X."/>
            <person name="Xu J."/>
            <person name="Yu X."/>
        </authorList>
    </citation>
    <scope>NUCLEOTIDE SEQUENCE [LARGE SCALE GENOMIC DNA]</scope>
    <source>
        <strain evidence="2">Henan</strain>
    </source>
</reference>
<evidence type="ECO:0000313" key="2">
    <source>
        <dbReference type="EMBL" id="GAA51446.1"/>
    </source>
</evidence>
<keyword evidence="3" id="KW-1185">Reference proteome</keyword>
<dbReference type="InterPro" id="IPR052579">
    <property type="entry name" value="Zinc_finger_SWIM"/>
</dbReference>
<gene>
    <name evidence="2" type="ORF">CLF_106150</name>
</gene>
<evidence type="ECO:0000259" key="1">
    <source>
        <dbReference type="Pfam" id="PF21056"/>
    </source>
</evidence>
<dbReference type="EMBL" id="DF143155">
    <property type="protein sequence ID" value="GAA51446.1"/>
    <property type="molecule type" value="Genomic_DNA"/>
</dbReference>
<protein>
    <recommendedName>
        <fullName evidence="1">ZSWIM1/3 RNaseH-like domain-containing protein</fullName>
    </recommendedName>
</protein>
<evidence type="ECO:0000313" key="3">
    <source>
        <dbReference type="Proteomes" id="UP000008909"/>
    </source>
</evidence>
<sequence length="619" mass="71058">MSGDTVHRLLRDDLKLRKHGLIPIIPREDSTKKASNSALNRVPDRARRTNTLLKYGWRFHNIKQQPNTLDQTAESIDSPNLSGFLHEFCLQQRQSPCPVYQSVNLRIKPIQIKIPRIRAHIQIFEQVIRKREALLKYGTPSCEVRQLVADEFGKILTIQDMYNHRRKCRSALLNDMPPDLAKLRETGRVLVWQSEKSHYSHICFSRWQQIALFRRVPDVLNVDGTHAANRFGYKLYSFLIMDVVGIRHPVMYAFMGSEQFAPMRKLLGLFKEMTGEHYPVRTFVMDKLAAQMRAATVVLRCNALLHSYQKSYQEATHRFRQDLQELRLTDPRFVSYLTARRLYTTQKWAVHAQSGMNHFGNVTNNRLEKANSRLKYQVHHADTLQHAIQKVSRQAEWLMREFEMHTSYHCARRQIHEGDGYVLNVVCRMTTYACSLVLRHSRPRPPSLPYDSVGINKPPLRAFDARVVDKLHGLEPRKATASFKQLVIHGRILLRQGSNSATDGLASVVEDAAPRPRWRSRDIDLGFVCSVTGQLLPVTAAVQRIVYHSMPTVVTVNLARCAVMLFRLVLKRKGVLATRSAKRASYDVDLDRSAKPSTVCPGSLYVSVFSGPRKNYSTA</sequence>
<proteinExistence type="predicted"/>